<gene>
    <name evidence="1" type="ORF">FIESC28_01141</name>
</gene>
<accession>A0A366S9V7</accession>
<dbReference type="Proteomes" id="UP000253153">
    <property type="component" value="Unassembled WGS sequence"/>
</dbReference>
<protein>
    <recommendedName>
        <fullName evidence="3">F-box domain-containing protein</fullName>
    </recommendedName>
</protein>
<dbReference type="OrthoDB" id="3932329at2759"/>
<dbReference type="AlphaFoldDB" id="A0A366S9V7"/>
<name>A0A366S9V7_9HYPO</name>
<evidence type="ECO:0000313" key="2">
    <source>
        <dbReference type="Proteomes" id="UP000253153"/>
    </source>
</evidence>
<sequence>MTDLYTYSLLCCDCTLCGIKLDQVDPYDLDDEIYAESPPRWYPELWKQDNVVLSSLSYFERPNPFSAISDDSIGCDPVYEDTDERGAFRQVVLRLNSPPFEIIHPQRPNWYCNSLDPKLYFIVLHAPCLRIAKLAMQLSKTAHVRTLGDLWLTLERRTENVEQLENKPTPLPVPFIPAIPEDPPQSRPVTGPVKLGLSRYFVDPKRVLGAVDDDDWDEEVHGPPLTDRWWNSDPEHIPNLTHSLLSNLDEYKPTPNPLPGFIDYFEALPQEIKDRILEFLPYDIPLECTYLLNQSHWFALLLQTPFLWDLDLAMVHAKLGGDTSGGLEIAKQYDWERLTRQVLTPMDLVDPDVMPPLPSTYARVGLVVPPGLQNRRRIWQIVEEMQVNDVRMKPGRGRF</sequence>
<organism evidence="1 2">
    <name type="scientific">Fusarium coffeatum</name>
    <dbReference type="NCBI Taxonomy" id="231269"/>
    <lineage>
        <taxon>Eukaryota</taxon>
        <taxon>Fungi</taxon>
        <taxon>Dikarya</taxon>
        <taxon>Ascomycota</taxon>
        <taxon>Pezizomycotina</taxon>
        <taxon>Sordariomycetes</taxon>
        <taxon>Hypocreomycetidae</taxon>
        <taxon>Hypocreales</taxon>
        <taxon>Nectriaceae</taxon>
        <taxon>Fusarium</taxon>
        <taxon>Fusarium incarnatum-equiseti species complex</taxon>
    </lineage>
</organism>
<dbReference type="RefSeq" id="XP_031020704.1">
    <property type="nucleotide sequence ID" value="XM_031155292.1"/>
</dbReference>
<reference evidence="1 2" key="1">
    <citation type="submission" date="2018-06" db="EMBL/GenBank/DDBJ databases">
        <title>Fusarium incarnatum-equiseti species complex species 28.</title>
        <authorList>
            <person name="Gardiner D.M."/>
        </authorList>
    </citation>
    <scope>NUCLEOTIDE SEQUENCE [LARGE SCALE GENOMIC DNA]</scope>
    <source>
        <strain evidence="1 2">FIESC_28</strain>
    </source>
</reference>
<comment type="caution">
    <text evidence="1">The sequence shown here is derived from an EMBL/GenBank/DDBJ whole genome shotgun (WGS) entry which is preliminary data.</text>
</comment>
<evidence type="ECO:0008006" key="3">
    <source>
        <dbReference type="Google" id="ProtNLM"/>
    </source>
</evidence>
<dbReference type="EMBL" id="QKXC01000030">
    <property type="protein sequence ID" value="RBR26113.1"/>
    <property type="molecule type" value="Genomic_DNA"/>
</dbReference>
<proteinExistence type="predicted"/>
<keyword evidence="2" id="KW-1185">Reference proteome</keyword>
<evidence type="ECO:0000313" key="1">
    <source>
        <dbReference type="EMBL" id="RBR26113.1"/>
    </source>
</evidence>
<dbReference type="GeneID" id="41990588"/>